<dbReference type="RefSeq" id="WP_168090425.1">
    <property type="nucleotide sequence ID" value="NZ_BHZH01000132.1"/>
</dbReference>
<keyword evidence="2" id="KW-0808">Transferase</keyword>
<dbReference type="SUPFAM" id="SSF53335">
    <property type="entry name" value="S-adenosyl-L-methionine-dependent methyltransferases"/>
    <property type="match status" value="1"/>
</dbReference>
<dbReference type="InterPro" id="IPR029063">
    <property type="entry name" value="SAM-dependent_MTases_sf"/>
</dbReference>
<dbReference type="InterPro" id="IPR013216">
    <property type="entry name" value="Methyltransf_11"/>
</dbReference>
<keyword evidence="2" id="KW-0489">Methyltransferase</keyword>
<evidence type="ECO:0000259" key="1">
    <source>
        <dbReference type="Pfam" id="PF08241"/>
    </source>
</evidence>
<name>A0ABX1CKZ7_9ACTN</name>
<dbReference type="Proteomes" id="UP000727056">
    <property type="component" value="Unassembled WGS sequence"/>
</dbReference>
<dbReference type="GO" id="GO:0032259">
    <property type="term" value="P:methylation"/>
    <property type="evidence" value="ECO:0007669"/>
    <property type="project" value="UniProtKB-KW"/>
</dbReference>
<evidence type="ECO:0000313" key="3">
    <source>
        <dbReference type="Proteomes" id="UP000727056"/>
    </source>
</evidence>
<accession>A0ABX1CKZ7</accession>
<protein>
    <submittedName>
        <fullName evidence="2">Class I SAM-dependent methyltransferase</fullName>
    </submittedName>
</protein>
<dbReference type="Pfam" id="PF08241">
    <property type="entry name" value="Methyltransf_11"/>
    <property type="match status" value="1"/>
</dbReference>
<evidence type="ECO:0000313" key="2">
    <source>
        <dbReference type="EMBL" id="NJQ17797.1"/>
    </source>
</evidence>
<organism evidence="2 3">
    <name type="scientific">Streptomyces bohaiensis</name>
    <dbReference type="NCBI Taxonomy" id="1431344"/>
    <lineage>
        <taxon>Bacteria</taxon>
        <taxon>Bacillati</taxon>
        <taxon>Actinomycetota</taxon>
        <taxon>Actinomycetes</taxon>
        <taxon>Kitasatosporales</taxon>
        <taxon>Streptomycetaceae</taxon>
        <taxon>Streptomyces</taxon>
    </lineage>
</organism>
<dbReference type="GO" id="GO:0008168">
    <property type="term" value="F:methyltransferase activity"/>
    <property type="evidence" value="ECO:0007669"/>
    <property type="project" value="UniProtKB-KW"/>
</dbReference>
<comment type="caution">
    <text evidence="2">The sequence shown here is derived from an EMBL/GenBank/DDBJ whole genome shotgun (WGS) entry which is preliminary data.</text>
</comment>
<keyword evidence="3" id="KW-1185">Reference proteome</keyword>
<dbReference type="EMBL" id="JAAVJC010000415">
    <property type="protein sequence ID" value="NJQ17797.1"/>
    <property type="molecule type" value="Genomic_DNA"/>
</dbReference>
<reference evidence="2 3" key="1">
    <citation type="submission" date="2020-03" db="EMBL/GenBank/DDBJ databases">
        <title>Draft genome of Streptomyces sp. ventii, isolated from the Axial Seamount in the Pacific Ocean, and resequencing of the two type strains Streptomyces lonarensis strain NCL 716 and Streptomyces bohaiensis strain 11A07.</title>
        <authorList>
            <person name="Loughran R.M."/>
            <person name="Pfannmuller K.M."/>
            <person name="Wasson B.J."/>
            <person name="Deadmond M.C."/>
            <person name="Paddock B.E."/>
            <person name="Koyack M.J."/>
            <person name="Gallegos D.A."/>
            <person name="Mitchell E.A."/>
            <person name="Ushijima B."/>
            <person name="Saw J.H."/>
            <person name="Mcphail K.L."/>
            <person name="Videau P."/>
        </authorList>
    </citation>
    <scope>NUCLEOTIDE SEQUENCE [LARGE SCALE GENOMIC DNA]</scope>
    <source>
        <strain evidence="2 3">11A07</strain>
    </source>
</reference>
<sequence>MPVPHDIAAETELWNAYAESAFTGELEPVLRWTQYADHGPGPELLGTPASVLEIGCGTGRAVAYLAGRGVRARGIDLSPVMTRMSTDRWARTGAEFVCGDVLSVLAADPQRWDAVCSMFGAAWFVDPSRLFPLVLDRLTPGGRFVFSQPPAIPGAYGPQGMYKGGFAGRACFTYRYSYRPEVWQRHLARAGFVRVEATVLEAPTPGHIGTLIVRADAPGNGPVAGGTPS</sequence>
<dbReference type="Gene3D" id="3.40.50.150">
    <property type="entry name" value="Vaccinia Virus protein VP39"/>
    <property type="match status" value="1"/>
</dbReference>
<dbReference type="CDD" id="cd02440">
    <property type="entry name" value="AdoMet_MTases"/>
    <property type="match status" value="1"/>
</dbReference>
<proteinExistence type="predicted"/>
<feature type="domain" description="Methyltransferase type 11" evidence="1">
    <location>
        <begin position="52"/>
        <end position="146"/>
    </location>
</feature>
<dbReference type="PANTHER" id="PTHR43861">
    <property type="entry name" value="TRANS-ACONITATE 2-METHYLTRANSFERASE-RELATED"/>
    <property type="match status" value="1"/>
</dbReference>
<gene>
    <name evidence="2" type="ORF">HCN52_23390</name>
</gene>